<keyword evidence="3" id="KW-1185">Reference proteome</keyword>
<organism evidence="2 3">
    <name type="scientific">Psychroflexus maritimus</name>
    <dbReference type="NCBI Taxonomy" id="2714865"/>
    <lineage>
        <taxon>Bacteria</taxon>
        <taxon>Pseudomonadati</taxon>
        <taxon>Bacteroidota</taxon>
        <taxon>Flavobacteriia</taxon>
        <taxon>Flavobacteriales</taxon>
        <taxon>Flavobacteriaceae</taxon>
        <taxon>Psychroflexus</taxon>
    </lineage>
</organism>
<keyword evidence="1" id="KW-0812">Transmembrane</keyword>
<gene>
    <name evidence="2" type="ORF">G7034_11060</name>
</gene>
<protein>
    <submittedName>
        <fullName evidence="2">Uncharacterized protein</fullName>
    </submittedName>
</protein>
<keyword evidence="1" id="KW-1133">Transmembrane helix</keyword>
<keyword evidence="1" id="KW-0472">Membrane</keyword>
<dbReference type="EMBL" id="JAANAS010000105">
    <property type="protein sequence ID" value="NGZ90787.1"/>
    <property type="molecule type" value="Genomic_DNA"/>
</dbReference>
<evidence type="ECO:0000313" key="2">
    <source>
        <dbReference type="EMBL" id="NGZ90787.1"/>
    </source>
</evidence>
<feature type="transmembrane region" description="Helical" evidence="1">
    <location>
        <begin position="13"/>
        <end position="33"/>
    </location>
</feature>
<dbReference type="RefSeq" id="WP_166401020.1">
    <property type="nucleotide sequence ID" value="NZ_JAANAS010000105.1"/>
</dbReference>
<name>A0A967E0L8_9FLAO</name>
<accession>A0A967E0L8</accession>
<comment type="caution">
    <text evidence="2">The sequence shown here is derived from an EMBL/GenBank/DDBJ whole genome shotgun (WGS) entry which is preliminary data.</text>
</comment>
<proteinExistence type="predicted"/>
<reference evidence="2" key="1">
    <citation type="submission" date="2020-03" db="EMBL/GenBank/DDBJ databases">
        <title>Psychroflexus Maritimus sp. nov., isolate from marine sediment.</title>
        <authorList>
            <person name="Zhong Y.-L."/>
        </authorList>
    </citation>
    <scope>NUCLEOTIDE SEQUENCE</scope>
    <source>
        <strain evidence="2">C1</strain>
    </source>
</reference>
<evidence type="ECO:0000256" key="1">
    <source>
        <dbReference type="SAM" id="Phobius"/>
    </source>
</evidence>
<dbReference type="Proteomes" id="UP000643701">
    <property type="component" value="Unassembled WGS sequence"/>
</dbReference>
<evidence type="ECO:0000313" key="3">
    <source>
        <dbReference type="Proteomes" id="UP000643701"/>
    </source>
</evidence>
<dbReference type="AlphaFoldDB" id="A0A967E0L8"/>
<sequence>MIKRLKKLTWIDIVLYLLYLIIAIILVNIVLLVKEEMRLQEELELLRQSR</sequence>